<accession>A0A1I7NUE4</accession>
<gene>
    <name evidence="1" type="ORF">SAMN04488557_3652</name>
</gene>
<sequence length="58" mass="6305">MDLYLICRPGAWANMAGIEAAGAKLSKAGNEEDCRDAVIRGPTRQRQAHYLNDATDAK</sequence>
<dbReference type="Proteomes" id="UP000199423">
    <property type="component" value="Unassembled WGS sequence"/>
</dbReference>
<reference evidence="2" key="1">
    <citation type="submission" date="2016-10" db="EMBL/GenBank/DDBJ databases">
        <authorList>
            <person name="Varghese N."/>
            <person name="Submissions S."/>
        </authorList>
    </citation>
    <scope>NUCLEOTIDE SEQUENCE [LARGE SCALE GENOMIC DNA]</scope>
    <source>
        <strain evidence="2">DSM 1565</strain>
    </source>
</reference>
<protein>
    <submittedName>
        <fullName evidence="1">Uncharacterized protein</fullName>
    </submittedName>
</protein>
<evidence type="ECO:0000313" key="2">
    <source>
        <dbReference type="Proteomes" id="UP000199423"/>
    </source>
</evidence>
<dbReference type="EMBL" id="FPCH01000003">
    <property type="protein sequence ID" value="SFV38243.1"/>
    <property type="molecule type" value="Genomic_DNA"/>
</dbReference>
<organism evidence="1 2">
    <name type="scientific">Hyphomicrobium facile</name>
    <dbReference type="NCBI Taxonomy" id="51670"/>
    <lineage>
        <taxon>Bacteria</taxon>
        <taxon>Pseudomonadati</taxon>
        <taxon>Pseudomonadota</taxon>
        <taxon>Alphaproteobacteria</taxon>
        <taxon>Hyphomicrobiales</taxon>
        <taxon>Hyphomicrobiaceae</taxon>
        <taxon>Hyphomicrobium</taxon>
    </lineage>
</organism>
<keyword evidence="2" id="KW-1185">Reference proteome</keyword>
<dbReference type="AlphaFoldDB" id="A0A1I7NUE4"/>
<evidence type="ECO:0000313" key="1">
    <source>
        <dbReference type="EMBL" id="SFV38243.1"/>
    </source>
</evidence>
<dbReference type="STRING" id="51670.SAMN04488557_3652"/>
<proteinExistence type="predicted"/>
<name>A0A1I7NUE4_9HYPH</name>